<sequence length="181" mass="20583">MTTEVYIALGSNIENRMEHLKSGVTGLMKHSEIKVVAVSSVYETAPVGYTNQASFLNMVVKIQTTYSSEHLLDCLQAIEQTAGRKREIVWGPRTLDLDILLYSNEIIHTDRLSVPHPRMFERAFVMVPLNELAPSLILPVAEEKVEIITTRLSDLKDVKLFREQTTGILDMFENNRNDLHK</sequence>
<dbReference type="Gene3D" id="3.30.70.560">
    <property type="entry name" value="7,8-Dihydro-6-hydroxymethylpterin-pyrophosphokinase HPPK"/>
    <property type="match status" value="1"/>
</dbReference>
<evidence type="ECO:0000256" key="1">
    <source>
        <dbReference type="ARBA" id="ARBA00000198"/>
    </source>
</evidence>
<feature type="domain" description="7,8-dihydro-6-hydroxymethylpterin-pyrophosphokinase" evidence="9">
    <location>
        <begin position="6"/>
        <end position="134"/>
    </location>
</feature>
<dbReference type="GO" id="GO:0003848">
    <property type="term" value="F:2-amino-4-hydroxy-6-hydroxymethyldihydropteridine diphosphokinase activity"/>
    <property type="evidence" value="ECO:0007669"/>
    <property type="project" value="UniProtKB-EC"/>
</dbReference>
<dbReference type="KEGG" id="bmeg:BG04_2373"/>
<evidence type="ECO:0000259" key="9">
    <source>
        <dbReference type="Pfam" id="PF01288"/>
    </source>
</evidence>
<evidence type="ECO:0000313" key="11">
    <source>
        <dbReference type="Proteomes" id="UP000031829"/>
    </source>
</evidence>
<dbReference type="EMBL" id="CP009920">
    <property type="protein sequence ID" value="AJI21010.1"/>
    <property type="molecule type" value="Genomic_DNA"/>
</dbReference>
<evidence type="ECO:0000256" key="7">
    <source>
        <dbReference type="ARBA" id="ARBA00022840"/>
    </source>
</evidence>
<dbReference type="CDD" id="cd00483">
    <property type="entry name" value="HPPK"/>
    <property type="match status" value="1"/>
</dbReference>
<accession>A0A0B6A7X4</accession>
<keyword evidence="6 10" id="KW-0418">Kinase</keyword>
<evidence type="ECO:0000256" key="5">
    <source>
        <dbReference type="ARBA" id="ARBA00022741"/>
    </source>
</evidence>
<evidence type="ECO:0000256" key="8">
    <source>
        <dbReference type="ARBA" id="ARBA00022909"/>
    </source>
</evidence>
<evidence type="ECO:0000256" key="4">
    <source>
        <dbReference type="ARBA" id="ARBA00022679"/>
    </source>
</evidence>
<evidence type="ECO:0000256" key="2">
    <source>
        <dbReference type="ARBA" id="ARBA00005051"/>
    </source>
</evidence>
<keyword evidence="5" id="KW-0547">Nucleotide-binding</keyword>
<proteinExistence type="predicted"/>
<protein>
    <recommendedName>
        <fullName evidence="3">2-amino-4-hydroxy-6-hydroxymethyldihydropteridine diphosphokinase</fullName>
        <ecNumber evidence="3">2.7.6.3</ecNumber>
    </recommendedName>
</protein>
<dbReference type="EC" id="2.7.6.3" evidence="3"/>
<evidence type="ECO:0000256" key="3">
    <source>
        <dbReference type="ARBA" id="ARBA00013253"/>
    </source>
</evidence>
<gene>
    <name evidence="10" type="primary">folK</name>
    <name evidence="10" type="ORF">BG04_2373</name>
</gene>
<evidence type="ECO:0000313" key="10">
    <source>
        <dbReference type="EMBL" id="AJI21010.1"/>
    </source>
</evidence>
<dbReference type="RefSeq" id="WP_034654936.1">
    <property type="nucleotide sequence ID" value="NZ_BCVB01000020.1"/>
</dbReference>
<dbReference type="PANTHER" id="PTHR43071">
    <property type="entry name" value="2-AMINO-4-HYDROXY-6-HYDROXYMETHYLDIHYDROPTERIDINE PYROPHOSPHOKINASE"/>
    <property type="match status" value="1"/>
</dbReference>
<dbReference type="GO" id="GO:0005524">
    <property type="term" value="F:ATP binding"/>
    <property type="evidence" value="ECO:0007669"/>
    <property type="project" value="UniProtKB-KW"/>
</dbReference>
<dbReference type="PANTHER" id="PTHR43071:SF1">
    <property type="entry name" value="2-AMINO-4-HYDROXY-6-HYDROXYMETHYLDIHYDROPTERIDINE PYROPHOSPHOKINASE"/>
    <property type="match status" value="1"/>
</dbReference>
<dbReference type="GeneID" id="93640442"/>
<dbReference type="UniPathway" id="UPA00077">
    <property type="reaction ID" value="UER00155"/>
</dbReference>
<dbReference type="Proteomes" id="UP000031829">
    <property type="component" value="Chromosome"/>
</dbReference>
<dbReference type="Pfam" id="PF01288">
    <property type="entry name" value="HPPK"/>
    <property type="match status" value="1"/>
</dbReference>
<keyword evidence="8" id="KW-0289">Folate biosynthesis</keyword>
<dbReference type="GO" id="GO:0046656">
    <property type="term" value="P:folic acid biosynthetic process"/>
    <property type="evidence" value="ECO:0007669"/>
    <property type="project" value="UniProtKB-KW"/>
</dbReference>
<keyword evidence="4 10" id="KW-0808">Transferase</keyword>
<organism evidence="10 11">
    <name type="scientific">Priestia megaterium (strain ATCC 14581 / DSM 32 / CCUG 1817 / JCM 2506 / NBRC 15308 / NCIMB 9376 / NCTC 10342 / NRRL B-14308 / VKM B-512 / Ford 19)</name>
    <name type="common">Bacillus megaterium</name>
    <dbReference type="NCBI Taxonomy" id="1348623"/>
    <lineage>
        <taxon>Bacteria</taxon>
        <taxon>Bacillati</taxon>
        <taxon>Bacillota</taxon>
        <taxon>Bacilli</taxon>
        <taxon>Bacillales</taxon>
        <taxon>Bacillaceae</taxon>
        <taxon>Priestia</taxon>
    </lineage>
</organism>
<evidence type="ECO:0000256" key="6">
    <source>
        <dbReference type="ARBA" id="ARBA00022777"/>
    </source>
</evidence>
<dbReference type="SUPFAM" id="SSF55083">
    <property type="entry name" value="6-hydroxymethyl-7,8-dihydropterin pyrophosphokinase, HPPK"/>
    <property type="match status" value="1"/>
</dbReference>
<reference evidence="10 11" key="1">
    <citation type="journal article" date="2015" name="Genome Announc.">
        <title>Complete genome sequences for 35 biothreat assay-relevant bacillus species.</title>
        <authorList>
            <person name="Johnson S.L."/>
            <person name="Daligault H.E."/>
            <person name="Davenport K.W."/>
            <person name="Jaissle J."/>
            <person name="Frey K.G."/>
            <person name="Ladner J.T."/>
            <person name="Broomall S.M."/>
            <person name="Bishop-Lilly K.A."/>
            <person name="Bruce D.C."/>
            <person name="Gibbons H.S."/>
            <person name="Coyne S.R."/>
            <person name="Lo C.C."/>
            <person name="Meincke L."/>
            <person name="Munk A.C."/>
            <person name="Koroleva G.I."/>
            <person name="Rosenzweig C.N."/>
            <person name="Palacios G.F."/>
            <person name="Redden C.L."/>
            <person name="Minogue T.D."/>
            <person name="Chain P.S."/>
        </authorList>
    </citation>
    <scope>NUCLEOTIDE SEQUENCE [LARGE SCALE GENOMIC DNA]</scope>
    <source>
        <strain evidence="11">ATCC 14581 / DSM 32 / JCM 2506 / NBRC 15308 / NCIMB 9376 / NCTC 10342 / NRRL B-14308 / VKM B-512</strain>
    </source>
</reference>
<dbReference type="GO" id="GO:0046654">
    <property type="term" value="P:tetrahydrofolate biosynthetic process"/>
    <property type="evidence" value="ECO:0007669"/>
    <property type="project" value="UniProtKB-UniPathway"/>
</dbReference>
<dbReference type="HOGENOM" id="CLU_097916_1_1_9"/>
<comment type="pathway">
    <text evidence="2">Cofactor biosynthesis; tetrahydrofolate biosynthesis; 2-amino-4-hydroxy-6-hydroxymethyl-7,8-dihydropteridine diphosphate from 7,8-dihydroneopterin triphosphate: step 4/4.</text>
</comment>
<dbReference type="GO" id="GO:0016301">
    <property type="term" value="F:kinase activity"/>
    <property type="evidence" value="ECO:0007669"/>
    <property type="project" value="UniProtKB-KW"/>
</dbReference>
<dbReference type="InterPro" id="IPR035907">
    <property type="entry name" value="Hppk_sf"/>
</dbReference>
<dbReference type="InterPro" id="IPR000550">
    <property type="entry name" value="Hppk"/>
</dbReference>
<comment type="catalytic activity">
    <reaction evidence="1">
        <text>6-hydroxymethyl-7,8-dihydropterin + ATP = (7,8-dihydropterin-6-yl)methyl diphosphate + AMP + H(+)</text>
        <dbReference type="Rhea" id="RHEA:11412"/>
        <dbReference type="ChEBI" id="CHEBI:15378"/>
        <dbReference type="ChEBI" id="CHEBI:30616"/>
        <dbReference type="ChEBI" id="CHEBI:44841"/>
        <dbReference type="ChEBI" id="CHEBI:72950"/>
        <dbReference type="ChEBI" id="CHEBI:456215"/>
        <dbReference type="EC" id="2.7.6.3"/>
    </reaction>
</comment>
<dbReference type="AlphaFoldDB" id="A0A0B6A7X4"/>
<name>A0A0B6A7X4_PRIM2</name>
<keyword evidence="7" id="KW-0067">ATP-binding</keyword>
<dbReference type="NCBIfam" id="TIGR01498">
    <property type="entry name" value="folK"/>
    <property type="match status" value="1"/>
</dbReference>